<protein>
    <submittedName>
        <fullName evidence="5">LuxR family transcriptional regulator</fullName>
    </submittedName>
</protein>
<dbReference type="PANTHER" id="PTHR44688:SF16">
    <property type="entry name" value="DNA-BINDING TRANSCRIPTIONAL ACTIVATOR DEVR_DOSR"/>
    <property type="match status" value="1"/>
</dbReference>
<evidence type="ECO:0000313" key="5">
    <source>
        <dbReference type="EMBL" id="MQT46707.1"/>
    </source>
</evidence>
<dbReference type="Pfam" id="PF03472">
    <property type="entry name" value="Autoind_bind"/>
    <property type="match status" value="1"/>
</dbReference>
<dbReference type="Gene3D" id="3.30.450.80">
    <property type="entry name" value="Transcription factor LuxR-like, autoinducer-binding domain"/>
    <property type="match status" value="1"/>
</dbReference>
<dbReference type="EMBL" id="WIWI01000008">
    <property type="protein sequence ID" value="MQT88346.1"/>
    <property type="molecule type" value="Genomic_DNA"/>
</dbReference>
<dbReference type="PROSITE" id="PS50043">
    <property type="entry name" value="HTH_LUXR_2"/>
    <property type="match status" value="1"/>
</dbReference>
<sequence>MGTANRFYTKQELTQKGESTLLTYARNRIELCGFDSFLFRMAPQQRSLQIDRKILTNHPTEFIDTFDACCITHKNPIENHFKKSIDPLVWDQHLFSETPELKDVSQSYGLNYGWSLSAHDAKGTVSILSLTRRHSPVSTQEFDEKVGDLLWLCHQLHTAMYEKFFLNMRLNDPGNHLSTRESEILKWTAQGKTASDIAIILSLTPRTVNFHISSAMRKMGATNKTSAVVIAAKCGLL</sequence>
<dbReference type="SMART" id="SM00421">
    <property type="entry name" value="HTH_LUXR"/>
    <property type="match status" value="1"/>
</dbReference>
<dbReference type="CDD" id="cd06170">
    <property type="entry name" value="LuxR_C_like"/>
    <property type="match status" value="1"/>
</dbReference>
<dbReference type="InterPro" id="IPR036388">
    <property type="entry name" value="WH-like_DNA-bd_sf"/>
</dbReference>
<evidence type="ECO:0000259" key="4">
    <source>
        <dbReference type="PROSITE" id="PS50043"/>
    </source>
</evidence>
<dbReference type="InterPro" id="IPR016032">
    <property type="entry name" value="Sig_transdc_resp-reg_C-effctor"/>
</dbReference>
<dbReference type="GO" id="GO:0006355">
    <property type="term" value="P:regulation of DNA-templated transcription"/>
    <property type="evidence" value="ECO:0007669"/>
    <property type="project" value="InterPro"/>
</dbReference>
<dbReference type="InterPro" id="IPR005143">
    <property type="entry name" value="TF_LuxR_autoind-bd_dom"/>
</dbReference>
<dbReference type="EMBL" id="WIWJ01000011">
    <property type="protein sequence ID" value="MQT46707.1"/>
    <property type="molecule type" value="Genomic_DNA"/>
</dbReference>
<organism evidence="5 7">
    <name type="scientific">Pseudomonas helleri</name>
    <dbReference type="NCBI Taxonomy" id="1608996"/>
    <lineage>
        <taxon>Bacteria</taxon>
        <taxon>Pseudomonadati</taxon>
        <taxon>Pseudomonadota</taxon>
        <taxon>Gammaproteobacteria</taxon>
        <taxon>Pseudomonadales</taxon>
        <taxon>Pseudomonadaceae</taxon>
        <taxon>Pseudomonas</taxon>
    </lineage>
</organism>
<dbReference type="SUPFAM" id="SSF75516">
    <property type="entry name" value="Pheromone-binding domain of LuxR-like quorum-sensing transcription factors"/>
    <property type="match status" value="1"/>
</dbReference>
<evidence type="ECO:0000313" key="7">
    <source>
        <dbReference type="Proteomes" id="UP000441404"/>
    </source>
</evidence>
<dbReference type="PROSITE" id="PS00622">
    <property type="entry name" value="HTH_LUXR_1"/>
    <property type="match status" value="1"/>
</dbReference>
<evidence type="ECO:0000256" key="2">
    <source>
        <dbReference type="ARBA" id="ARBA00023125"/>
    </source>
</evidence>
<evidence type="ECO:0000313" key="8">
    <source>
        <dbReference type="Proteomes" id="UP000489190"/>
    </source>
</evidence>
<proteinExistence type="predicted"/>
<dbReference type="InterPro" id="IPR036693">
    <property type="entry name" value="TF_LuxR_autoind-bd_dom_sf"/>
</dbReference>
<dbReference type="Proteomes" id="UP000489190">
    <property type="component" value="Unassembled WGS sequence"/>
</dbReference>
<dbReference type="InterPro" id="IPR000792">
    <property type="entry name" value="Tscrpt_reg_LuxR_C"/>
</dbReference>
<feature type="domain" description="HTH luxR-type" evidence="4">
    <location>
        <begin position="170"/>
        <end position="235"/>
    </location>
</feature>
<dbReference type="PRINTS" id="PR00038">
    <property type="entry name" value="HTHLUXR"/>
</dbReference>
<dbReference type="SUPFAM" id="SSF46894">
    <property type="entry name" value="C-terminal effector domain of the bipartite response regulators"/>
    <property type="match status" value="1"/>
</dbReference>
<dbReference type="RefSeq" id="WP_153326888.1">
    <property type="nucleotide sequence ID" value="NZ_WIWI01000008.1"/>
</dbReference>
<dbReference type="Pfam" id="PF00196">
    <property type="entry name" value="GerE"/>
    <property type="match status" value="1"/>
</dbReference>
<dbReference type="Proteomes" id="UP000441404">
    <property type="component" value="Unassembled WGS sequence"/>
</dbReference>
<evidence type="ECO:0000313" key="6">
    <source>
        <dbReference type="EMBL" id="MQT88346.1"/>
    </source>
</evidence>
<dbReference type="AlphaFoldDB" id="A0A6A7YHF3"/>
<dbReference type="PANTHER" id="PTHR44688">
    <property type="entry name" value="DNA-BINDING TRANSCRIPTIONAL ACTIVATOR DEVR_DOSR"/>
    <property type="match status" value="1"/>
</dbReference>
<reference evidence="7 8" key="1">
    <citation type="submission" date="2019-10" db="EMBL/GenBank/DDBJ databases">
        <title>Evaluation of single-gene subtyping targets for Pseudomonas.</title>
        <authorList>
            <person name="Reichler S.J."/>
            <person name="Orsi R.H."/>
            <person name="Wiedmann M."/>
            <person name="Martin N.H."/>
            <person name="Murphy S.I."/>
        </authorList>
    </citation>
    <scope>NUCLEOTIDE SEQUENCE [LARGE SCALE GENOMIC DNA]</scope>
    <source>
        <strain evidence="6 8">FSL R10-3254</strain>
        <strain evidence="5 7">FSL R10-3257</strain>
    </source>
</reference>
<accession>A0A6A7YHF3</accession>
<gene>
    <name evidence="6" type="ORF">GHO39_04210</name>
    <name evidence="5" type="ORF">GHO40_08205</name>
</gene>
<evidence type="ECO:0000256" key="3">
    <source>
        <dbReference type="ARBA" id="ARBA00023163"/>
    </source>
</evidence>
<dbReference type="Gene3D" id="1.10.10.10">
    <property type="entry name" value="Winged helix-like DNA-binding domain superfamily/Winged helix DNA-binding domain"/>
    <property type="match status" value="1"/>
</dbReference>
<dbReference type="GO" id="GO:0003677">
    <property type="term" value="F:DNA binding"/>
    <property type="evidence" value="ECO:0007669"/>
    <property type="project" value="UniProtKB-KW"/>
</dbReference>
<keyword evidence="2" id="KW-0238">DNA-binding</keyword>
<keyword evidence="1" id="KW-0805">Transcription regulation</keyword>
<name>A0A6A7YHF3_9PSED</name>
<evidence type="ECO:0000256" key="1">
    <source>
        <dbReference type="ARBA" id="ARBA00023015"/>
    </source>
</evidence>
<comment type="caution">
    <text evidence="5">The sequence shown here is derived from an EMBL/GenBank/DDBJ whole genome shotgun (WGS) entry which is preliminary data.</text>
</comment>
<keyword evidence="3" id="KW-0804">Transcription</keyword>